<keyword evidence="19" id="KW-0808">Transferase</keyword>
<evidence type="ECO:0000256" key="14">
    <source>
        <dbReference type="ARBA" id="ARBA00023316"/>
    </source>
</evidence>
<dbReference type="EC" id="3.5.2.6" evidence="4 16"/>
<dbReference type="InterPro" id="IPR001460">
    <property type="entry name" value="PCN-bd_Tpept"/>
</dbReference>
<comment type="subcellular location">
    <subcellularLocation>
        <location evidence="2">Cell membrane</location>
    </subcellularLocation>
    <subcellularLocation>
        <location evidence="1">Membrane</location>
        <topology evidence="1">Single-pass membrane protein</topology>
    </subcellularLocation>
</comment>
<dbReference type="PATRIC" id="fig|1618417.4.peg.244"/>
<evidence type="ECO:0000313" key="19">
    <source>
        <dbReference type="EMBL" id="KKQ16139.1"/>
    </source>
</evidence>
<dbReference type="PROSITE" id="PS00337">
    <property type="entry name" value="BETA_LACTAMASE_D"/>
    <property type="match status" value="1"/>
</dbReference>
<keyword evidence="13 16" id="KW-0046">Antibiotic resistance</keyword>
<evidence type="ECO:0000256" key="12">
    <source>
        <dbReference type="ARBA" id="ARBA00023136"/>
    </source>
</evidence>
<sequence length="623" mass="68165">MKKFKFGGAFPDQLNKVRFASGRFHKKRQLGLDWQESIIGGEGGIESTQTPTASPWRKLFLSIVIVSVFSALFFKLFEMQIIHGSDNLTLADSNRIQIKIIHAPRGVIYDRNGKVLAQNEPGFRLLEKNGQDLKTSLVSRDEVLKWEAVDDPRLKDVEIDSIRSYPMGVSTSHTLGYISEITKEELDEQNLKNPQASKLSYKGGDKIGRGGIEESYEKTLRGIDGGEIIEVDSTGKKLRTLRKTDPIPGQNLYLSIDADLQNLAHKLLEETIQKTKSCCGAIVAQDPISGQILALASYPSFNPKNITDALSAPNSPLLNRAIAGTYPPGSTFKIASSLAGLDSGKIDADTQFEDTGVMNLGPFTFANWYFTQYGRKEGSVNLVKALKRSNDIFFYRLGELTGEKVLSDSAKKSGLGKVLGIDIPGEVNGLIPDDNWKQENIGEVWYPGDTLHMAIGQGFVLTTPLQINNLVSLIAADGRQYPPHLGLKITGPEGNLIKEFKYEFSTPSFKESDIALVKQGLSEVPKDGGTAWPFFSFPISSAGKTGTAEYGDLKKTHAWYTGYAPANDPKIAVTVLIEGGGEGSTVASPIVKEMFRWFLSEDKSNLIKDLGVVATDSARTLGE</sequence>
<name>A0A0G0HVT6_9BACT</name>
<feature type="active site" description="Acyl-ester intermediate" evidence="15">
    <location>
        <position position="330"/>
    </location>
</feature>
<keyword evidence="10" id="KW-0573">Peptidoglycan synthesis</keyword>
<evidence type="ECO:0000256" key="7">
    <source>
        <dbReference type="ARBA" id="ARBA00022729"/>
    </source>
</evidence>
<dbReference type="Gene3D" id="3.90.1310.10">
    <property type="entry name" value="Penicillin-binding protein 2a (Domain 2)"/>
    <property type="match status" value="2"/>
</dbReference>
<dbReference type="InterPro" id="IPR012338">
    <property type="entry name" value="Beta-lactam/transpept-like"/>
</dbReference>
<proteinExistence type="inferred from homology"/>
<reference evidence="19 20" key="1">
    <citation type="journal article" date="2015" name="Nature">
        <title>rRNA introns, odd ribosomes, and small enigmatic genomes across a large radiation of phyla.</title>
        <authorList>
            <person name="Brown C.T."/>
            <person name="Hug L.A."/>
            <person name="Thomas B.C."/>
            <person name="Sharon I."/>
            <person name="Castelle C.J."/>
            <person name="Singh A."/>
            <person name="Wilkins M.J."/>
            <person name="Williams K.H."/>
            <person name="Banfield J.F."/>
        </authorList>
    </citation>
    <scope>NUCLEOTIDE SEQUENCE [LARGE SCALE GENOMIC DNA]</scope>
</reference>
<comment type="catalytic activity">
    <reaction evidence="16">
        <text>a beta-lactam + H2O = a substituted beta-amino acid</text>
        <dbReference type="Rhea" id="RHEA:20401"/>
        <dbReference type="ChEBI" id="CHEBI:15377"/>
        <dbReference type="ChEBI" id="CHEBI:35627"/>
        <dbReference type="ChEBI" id="CHEBI:140347"/>
        <dbReference type="EC" id="3.5.2.6"/>
    </reaction>
</comment>
<organism evidence="19 20">
    <name type="scientific">Candidatus Daviesbacteria bacterium GW2011_GWA1_36_8</name>
    <dbReference type="NCBI Taxonomy" id="1618417"/>
    <lineage>
        <taxon>Bacteria</taxon>
        <taxon>Candidatus Daviesiibacteriota</taxon>
    </lineage>
</organism>
<evidence type="ECO:0000259" key="17">
    <source>
        <dbReference type="Pfam" id="PF00905"/>
    </source>
</evidence>
<dbReference type="Proteomes" id="UP000034448">
    <property type="component" value="Unassembled WGS sequence"/>
</dbReference>
<dbReference type="InterPro" id="IPR002137">
    <property type="entry name" value="Beta-lactam_class-D_AS"/>
</dbReference>
<keyword evidence="11" id="KW-1133">Transmembrane helix</keyword>
<keyword evidence="12" id="KW-0472">Membrane</keyword>
<evidence type="ECO:0000256" key="3">
    <source>
        <dbReference type="ARBA" id="ARBA00007898"/>
    </source>
</evidence>
<keyword evidence="8 16" id="KW-0378">Hydrolase</keyword>
<feature type="domain" description="Penicillin-binding protein dimerisation" evidence="18">
    <location>
        <begin position="101"/>
        <end position="126"/>
    </location>
</feature>
<keyword evidence="14" id="KW-0961">Cell wall biogenesis/degradation</keyword>
<dbReference type="SUPFAM" id="SSF56519">
    <property type="entry name" value="Penicillin binding protein dimerisation domain"/>
    <property type="match status" value="1"/>
</dbReference>
<feature type="domain" description="Penicillin-binding protein transpeptidase" evidence="17">
    <location>
        <begin position="280"/>
        <end position="594"/>
    </location>
</feature>
<evidence type="ECO:0000256" key="6">
    <source>
        <dbReference type="ARBA" id="ARBA00022692"/>
    </source>
</evidence>
<keyword evidence="6" id="KW-0812">Transmembrane</keyword>
<dbReference type="InterPro" id="IPR036138">
    <property type="entry name" value="PBP_dimer_sf"/>
</dbReference>
<evidence type="ECO:0000256" key="8">
    <source>
        <dbReference type="ARBA" id="ARBA00022801"/>
    </source>
</evidence>
<dbReference type="GO" id="GO:0008800">
    <property type="term" value="F:beta-lactamase activity"/>
    <property type="evidence" value="ECO:0007669"/>
    <property type="project" value="UniProtKB-UniRule"/>
</dbReference>
<evidence type="ECO:0000256" key="2">
    <source>
        <dbReference type="ARBA" id="ARBA00004236"/>
    </source>
</evidence>
<evidence type="ECO:0000256" key="13">
    <source>
        <dbReference type="ARBA" id="ARBA00023251"/>
    </source>
</evidence>
<dbReference type="PANTHER" id="PTHR30627">
    <property type="entry name" value="PEPTIDOGLYCAN D,D-TRANSPEPTIDASE"/>
    <property type="match status" value="1"/>
</dbReference>
<dbReference type="GO" id="GO:0071555">
    <property type="term" value="P:cell wall organization"/>
    <property type="evidence" value="ECO:0007669"/>
    <property type="project" value="TreeGrafter"/>
</dbReference>
<evidence type="ECO:0000259" key="18">
    <source>
        <dbReference type="Pfam" id="PF03717"/>
    </source>
</evidence>
<comment type="caution">
    <text evidence="19">The sequence shown here is derived from an EMBL/GenBank/DDBJ whole genome shotgun (WGS) entry which is preliminary data.</text>
</comment>
<gene>
    <name evidence="19" type="ORF">US28_C0005G0054</name>
</gene>
<protein>
    <recommendedName>
        <fullName evidence="4 16">Beta-lactamase</fullName>
        <ecNumber evidence="4 16">3.5.2.6</ecNumber>
    </recommendedName>
</protein>
<evidence type="ECO:0000313" key="20">
    <source>
        <dbReference type="Proteomes" id="UP000034448"/>
    </source>
</evidence>
<dbReference type="GO" id="GO:0016740">
    <property type="term" value="F:transferase activity"/>
    <property type="evidence" value="ECO:0007669"/>
    <property type="project" value="UniProtKB-KW"/>
</dbReference>
<keyword evidence="5" id="KW-1003">Cell membrane</keyword>
<evidence type="ECO:0000256" key="10">
    <source>
        <dbReference type="ARBA" id="ARBA00022984"/>
    </source>
</evidence>
<feature type="domain" description="Penicillin-binding protein dimerisation" evidence="18">
    <location>
        <begin position="157"/>
        <end position="241"/>
    </location>
</feature>
<evidence type="ECO:0000256" key="5">
    <source>
        <dbReference type="ARBA" id="ARBA00022475"/>
    </source>
</evidence>
<comment type="similarity">
    <text evidence="3 16">Belongs to the class-D beta-lactamase family.</text>
</comment>
<dbReference type="GO" id="GO:0017001">
    <property type="term" value="P:antibiotic catabolic process"/>
    <property type="evidence" value="ECO:0007669"/>
    <property type="project" value="InterPro"/>
</dbReference>
<evidence type="ECO:0000256" key="1">
    <source>
        <dbReference type="ARBA" id="ARBA00004167"/>
    </source>
</evidence>
<dbReference type="Gene3D" id="3.40.710.10">
    <property type="entry name" value="DD-peptidase/beta-lactamase superfamily"/>
    <property type="match status" value="1"/>
</dbReference>
<keyword evidence="9" id="KW-0133">Cell shape</keyword>
<feature type="modified residue" description="N6-carboxylysine" evidence="15">
    <location>
        <position position="333"/>
    </location>
</feature>
<dbReference type="PANTHER" id="PTHR30627:SF2">
    <property type="entry name" value="PEPTIDOGLYCAN D,D-TRANSPEPTIDASE MRDA"/>
    <property type="match status" value="1"/>
</dbReference>
<evidence type="ECO:0000256" key="9">
    <source>
        <dbReference type="ARBA" id="ARBA00022960"/>
    </source>
</evidence>
<dbReference type="InterPro" id="IPR005311">
    <property type="entry name" value="PBP_dimer"/>
</dbReference>
<dbReference type="Pfam" id="PF00905">
    <property type="entry name" value="Transpeptidase"/>
    <property type="match status" value="1"/>
</dbReference>
<keyword evidence="7" id="KW-0732">Signal</keyword>
<dbReference type="SUPFAM" id="SSF56601">
    <property type="entry name" value="beta-lactamase/transpeptidase-like"/>
    <property type="match status" value="1"/>
</dbReference>
<dbReference type="AlphaFoldDB" id="A0A0G0HVT6"/>
<dbReference type="GO" id="GO:0046677">
    <property type="term" value="P:response to antibiotic"/>
    <property type="evidence" value="ECO:0007669"/>
    <property type="project" value="UniProtKB-UniRule"/>
</dbReference>
<dbReference type="InterPro" id="IPR050515">
    <property type="entry name" value="Beta-lactam/transpept"/>
</dbReference>
<evidence type="ECO:0000256" key="16">
    <source>
        <dbReference type="RuleBase" id="RU361140"/>
    </source>
</evidence>
<dbReference type="Pfam" id="PF03717">
    <property type="entry name" value="PBP_dimer"/>
    <property type="match status" value="2"/>
</dbReference>
<evidence type="ECO:0000256" key="4">
    <source>
        <dbReference type="ARBA" id="ARBA00012865"/>
    </source>
</evidence>
<dbReference type="GO" id="GO:0008658">
    <property type="term" value="F:penicillin binding"/>
    <property type="evidence" value="ECO:0007669"/>
    <property type="project" value="InterPro"/>
</dbReference>
<dbReference type="EMBL" id="LBSJ01000005">
    <property type="protein sequence ID" value="KKQ16139.1"/>
    <property type="molecule type" value="Genomic_DNA"/>
</dbReference>
<dbReference type="GO" id="GO:0005886">
    <property type="term" value="C:plasma membrane"/>
    <property type="evidence" value="ECO:0007669"/>
    <property type="project" value="TreeGrafter"/>
</dbReference>
<accession>A0A0G0HVT6</accession>
<evidence type="ECO:0000256" key="11">
    <source>
        <dbReference type="ARBA" id="ARBA00022989"/>
    </source>
</evidence>
<evidence type="ECO:0000256" key="15">
    <source>
        <dbReference type="PIRSR" id="PIRSR602137-50"/>
    </source>
</evidence>